<dbReference type="RefSeq" id="XP_064701175.1">
    <property type="nucleotide sequence ID" value="XM_064852711.1"/>
</dbReference>
<dbReference type="Gene3D" id="3.40.50.1820">
    <property type="entry name" value="alpha/beta hydrolase"/>
    <property type="match status" value="1"/>
</dbReference>
<evidence type="ECO:0000313" key="6">
    <source>
        <dbReference type="Proteomes" id="UP001358417"/>
    </source>
</evidence>
<keyword evidence="6" id="KW-1185">Reference proteome</keyword>
<evidence type="ECO:0000256" key="2">
    <source>
        <dbReference type="ARBA" id="ARBA00022801"/>
    </source>
</evidence>
<feature type="chain" id="PRO_5043085501" description="Carboxylic ester hydrolase" evidence="3">
    <location>
        <begin position="22"/>
        <end position="372"/>
    </location>
</feature>
<evidence type="ECO:0000313" key="5">
    <source>
        <dbReference type="EMBL" id="KAK5045551.1"/>
    </source>
</evidence>
<dbReference type="InterPro" id="IPR019826">
    <property type="entry name" value="Carboxylesterase_B_AS"/>
</dbReference>
<sequence length="372" mass="39740">MILNAIATSLGLLTALVAAQAESDLLVKTNHFTIQGIVEPNTTNVRTFRRVPYAEAPVDQLRFMPPVTKKPEVAILDGTQYGASCIQLNNGQPTAYTEHLPGFLLAPGATTAEDCLSLILWAPRAVANRSLPVIIYIPGGGFTGGGANSQYKYGANIVRDNQDVVVISINYRVNIFGYPNAASLNQHNLNPGLLDQRKAVEWVYENIAAFGGDPSRITLWGQSAGGSSVDKYAYAWSDDPIVQGFIADSGVATLIGKSAADTSNFTYVAQQVGCNQTDADEAFTCVQKASAQDIIAVLNKYNVSTNGGRSLSFTPAGDNETSFVDYSGLQRDGKFARIPDSLCDDMSGRKGGTGENEMGRAILALPLFWGIP</sequence>
<evidence type="ECO:0000256" key="3">
    <source>
        <dbReference type="RuleBase" id="RU361235"/>
    </source>
</evidence>
<organism evidence="5 6">
    <name type="scientific">Exophiala bonariae</name>
    <dbReference type="NCBI Taxonomy" id="1690606"/>
    <lineage>
        <taxon>Eukaryota</taxon>
        <taxon>Fungi</taxon>
        <taxon>Dikarya</taxon>
        <taxon>Ascomycota</taxon>
        <taxon>Pezizomycotina</taxon>
        <taxon>Eurotiomycetes</taxon>
        <taxon>Chaetothyriomycetidae</taxon>
        <taxon>Chaetothyriales</taxon>
        <taxon>Herpotrichiellaceae</taxon>
        <taxon>Exophiala</taxon>
    </lineage>
</organism>
<dbReference type="PANTHER" id="PTHR43918:SF4">
    <property type="entry name" value="CARBOXYLIC ESTER HYDROLASE"/>
    <property type="match status" value="1"/>
</dbReference>
<feature type="signal peptide" evidence="3">
    <location>
        <begin position="1"/>
        <end position="21"/>
    </location>
</feature>
<dbReference type="EMBL" id="JAVRRD010000036">
    <property type="protein sequence ID" value="KAK5045551.1"/>
    <property type="molecule type" value="Genomic_DNA"/>
</dbReference>
<evidence type="ECO:0000259" key="4">
    <source>
        <dbReference type="Pfam" id="PF00135"/>
    </source>
</evidence>
<accession>A0AAV9MVV0</accession>
<keyword evidence="2 3" id="KW-0378">Hydrolase</keyword>
<protein>
    <recommendedName>
        <fullName evidence="3">Carboxylic ester hydrolase</fullName>
        <ecNumber evidence="3">3.1.1.-</ecNumber>
    </recommendedName>
</protein>
<dbReference type="InterPro" id="IPR002018">
    <property type="entry name" value="CarbesteraseB"/>
</dbReference>
<comment type="similarity">
    <text evidence="1 3">Belongs to the type-B carboxylesterase/lipase family.</text>
</comment>
<dbReference type="InterPro" id="IPR029058">
    <property type="entry name" value="AB_hydrolase_fold"/>
</dbReference>
<comment type="caution">
    <text evidence="5">The sequence shown here is derived from an EMBL/GenBank/DDBJ whole genome shotgun (WGS) entry which is preliminary data.</text>
</comment>
<feature type="domain" description="Carboxylesterase type B" evidence="4">
    <location>
        <begin position="25"/>
        <end position="319"/>
    </location>
</feature>
<gene>
    <name evidence="5" type="ORF">LTR84_009169</name>
</gene>
<dbReference type="PROSITE" id="PS00122">
    <property type="entry name" value="CARBOXYLESTERASE_B_1"/>
    <property type="match status" value="1"/>
</dbReference>
<dbReference type="InterPro" id="IPR050654">
    <property type="entry name" value="AChE-related_enzymes"/>
</dbReference>
<dbReference type="SUPFAM" id="SSF53474">
    <property type="entry name" value="alpha/beta-Hydrolases"/>
    <property type="match status" value="1"/>
</dbReference>
<evidence type="ECO:0000256" key="1">
    <source>
        <dbReference type="ARBA" id="ARBA00005964"/>
    </source>
</evidence>
<dbReference type="AlphaFoldDB" id="A0AAV9MVV0"/>
<keyword evidence="3" id="KW-0732">Signal</keyword>
<proteinExistence type="inferred from homology"/>
<dbReference type="GeneID" id="89977330"/>
<dbReference type="GO" id="GO:0052689">
    <property type="term" value="F:carboxylic ester hydrolase activity"/>
    <property type="evidence" value="ECO:0007669"/>
    <property type="project" value="TreeGrafter"/>
</dbReference>
<dbReference type="Proteomes" id="UP001358417">
    <property type="component" value="Unassembled WGS sequence"/>
</dbReference>
<dbReference type="PANTHER" id="PTHR43918">
    <property type="entry name" value="ACETYLCHOLINESTERASE"/>
    <property type="match status" value="1"/>
</dbReference>
<name>A0AAV9MVV0_9EURO</name>
<dbReference type="Pfam" id="PF00135">
    <property type="entry name" value="COesterase"/>
    <property type="match status" value="1"/>
</dbReference>
<dbReference type="EC" id="3.1.1.-" evidence="3"/>
<reference evidence="5 6" key="1">
    <citation type="submission" date="2023-08" db="EMBL/GenBank/DDBJ databases">
        <title>Black Yeasts Isolated from many extreme environments.</title>
        <authorList>
            <person name="Coleine C."/>
            <person name="Stajich J.E."/>
            <person name="Selbmann L."/>
        </authorList>
    </citation>
    <scope>NUCLEOTIDE SEQUENCE [LARGE SCALE GENOMIC DNA]</scope>
    <source>
        <strain evidence="5 6">CCFEE 5792</strain>
    </source>
</reference>